<organism evidence="6 7">
    <name type="scientific">Renibacterium salmoninarum (strain ATCC 33209 / DSM 20767 / JCM 11484 / NBRC 15589 / NCIMB 2235)</name>
    <dbReference type="NCBI Taxonomy" id="288705"/>
    <lineage>
        <taxon>Bacteria</taxon>
        <taxon>Bacillati</taxon>
        <taxon>Actinomycetota</taxon>
        <taxon>Actinomycetes</taxon>
        <taxon>Micrococcales</taxon>
        <taxon>Micrococcaceae</taxon>
        <taxon>Renibacterium</taxon>
    </lineage>
</organism>
<gene>
    <name evidence="6" type="ordered locus">RSal33209_3404</name>
</gene>
<dbReference type="Gene3D" id="3.20.20.80">
    <property type="entry name" value="Glycosidases"/>
    <property type="match status" value="1"/>
</dbReference>
<dbReference type="HOGENOM" id="CLU_3188185_0_0_11"/>
<dbReference type="PANTHER" id="PTHR22600:SF57">
    <property type="entry name" value="BETA-N-ACETYLHEXOSAMINIDASE"/>
    <property type="match status" value="1"/>
</dbReference>
<dbReference type="STRING" id="288705.RSal33209_3404"/>
<name>A9WV93_RENSM</name>
<dbReference type="InterPro" id="IPR029018">
    <property type="entry name" value="Hex-like_dom2"/>
</dbReference>
<dbReference type="InterPro" id="IPR025705">
    <property type="entry name" value="Beta_hexosaminidase_sua/sub"/>
</dbReference>
<dbReference type="EC" id="3.2.1.52" evidence="3"/>
<evidence type="ECO:0000256" key="1">
    <source>
        <dbReference type="ARBA" id="ARBA00001231"/>
    </source>
</evidence>
<dbReference type="EMBL" id="CP000910">
    <property type="protein sequence ID" value="ABY25114.1"/>
    <property type="molecule type" value="Genomic_DNA"/>
</dbReference>
<sequence length="46" mass="5107">MTTGLIAATVEITDSPRFGYRSLMLDPARRFVPLAAIKRVIDQMAL</sequence>
<dbReference type="Proteomes" id="UP000002007">
    <property type="component" value="Chromosome"/>
</dbReference>
<dbReference type="eggNOG" id="COG3525">
    <property type="taxonomic scope" value="Bacteria"/>
</dbReference>
<dbReference type="SUPFAM" id="SSF51445">
    <property type="entry name" value="(Trans)glycosidases"/>
    <property type="match status" value="1"/>
</dbReference>
<comment type="similarity">
    <text evidence="2">Belongs to the glycosyl hydrolase 20 family.</text>
</comment>
<evidence type="ECO:0000313" key="7">
    <source>
        <dbReference type="Proteomes" id="UP000002007"/>
    </source>
</evidence>
<dbReference type="KEGG" id="rsa:RSal33209_3404"/>
<evidence type="ECO:0000313" key="6">
    <source>
        <dbReference type="EMBL" id="ABY25114.1"/>
    </source>
</evidence>
<feature type="domain" description="Glycoside hydrolase family 20 catalytic" evidence="5">
    <location>
        <begin position="18"/>
        <end position="46"/>
    </location>
</feature>
<dbReference type="PANTHER" id="PTHR22600">
    <property type="entry name" value="BETA-HEXOSAMINIDASE"/>
    <property type="match status" value="1"/>
</dbReference>
<dbReference type="AlphaFoldDB" id="A9WV93"/>
<dbReference type="GO" id="GO:0004563">
    <property type="term" value="F:beta-N-acetylhexosaminidase activity"/>
    <property type="evidence" value="ECO:0007669"/>
    <property type="project" value="UniProtKB-EC"/>
</dbReference>
<dbReference type="GO" id="GO:0005975">
    <property type="term" value="P:carbohydrate metabolic process"/>
    <property type="evidence" value="ECO:0007669"/>
    <property type="project" value="InterPro"/>
</dbReference>
<dbReference type="InterPro" id="IPR017853">
    <property type="entry name" value="GH"/>
</dbReference>
<dbReference type="PRINTS" id="PR00738">
    <property type="entry name" value="GLHYDRLASE20"/>
</dbReference>
<protein>
    <recommendedName>
        <fullName evidence="3">beta-N-acetylhexosaminidase</fullName>
        <ecNumber evidence="3">3.2.1.52</ecNumber>
    </recommendedName>
</protein>
<accession>A9WV93</accession>
<keyword evidence="6" id="KW-0326">Glycosidase</keyword>
<comment type="catalytic activity">
    <reaction evidence="1">
        <text>Hydrolysis of terminal non-reducing N-acetyl-D-hexosamine residues in N-acetyl-beta-D-hexosaminides.</text>
        <dbReference type="EC" id="3.2.1.52"/>
    </reaction>
</comment>
<dbReference type="GO" id="GO:0016020">
    <property type="term" value="C:membrane"/>
    <property type="evidence" value="ECO:0007669"/>
    <property type="project" value="TreeGrafter"/>
</dbReference>
<dbReference type="GO" id="GO:0030203">
    <property type="term" value="P:glycosaminoglycan metabolic process"/>
    <property type="evidence" value="ECO:0007669"/>
    <property type="project" value="TreeGrafter"/>
</dbReference>
<evidence type="ECO:0000256" key="2">
    <source>
        <dbReference type="ARBA" id="ARBA00006285"/>
    </source>
</evidence>
<dbReference type="Pfam" id="PF00728">
    <property type="entry name" value="Glyco_hydro_20"/>
    <property type="match status" value="1"/>
</dbReference>
<reference evidence="7" key="1">
    <citation type="journal article" date="2008" name="J. Bacteriol.">
        <title>Genome sequence of the fish pathogen Renibacterium salmoninarum suggests reductive evolution away from an environmental Arthrobacter ancestor.</title>
        <authorList>
            <person name="Wiens G.D."/>
            <person name="Rockey D.D."/>
            <person name="Wu Z."/>
            <person name="Chang J."/>
            <person name="Levy R."/>
            <person name="Crane S."/>
            <person name="Chen D.S."/>
            <person name="Capri G.R."/>
            <person name="Burnett J.R."/>
            <person name="Sudheesh P.S."/>
            <person name="Schipma M.J."/>
            <person name="Burd H."/>
            <person name="Bhattacharyya A."/>
            <person name="Rhodes L.D."/>
            <person name="Kaul R."/>
            <person name="Strom M.S."/>
        </authorList>
    </citation>
    <scope>NUCLEOTIDE SEQUENCE [LARGE SCALE GENOMIC DNA]</scope>
    <source>
        <strain evidence="7">ATCC 33209 / DSM 20767 / JCM 11484 / NBRC 15589 / NCIMB 2235</strain>
    </source>
</reference>
<dbReference type="InterPro" id="IPR015883">
    <property type="entry name" value="Glyco_hydro_20_cat"/>
</dbReference>
<evidence type="ECO:0000256" key="3">
    <source>
        <dbReference type="ARBA" id="ARBA00012663"/>
    </source>
</evidence>
<dbReference type="Gene3D" id="3.30.379.10">
    <property type="entry name" value="Chitobiase/beta-hexosaminidase domain 2-like"/>
    <property type="match status" value="1"/>
</dbReference>
<evidence type="ECO:0000256" key="4">
    <source>
        <dbReference type="ARBA" id="ARBA00022801"/>
    </source>
</evidence>
<keyword evidence="4 6" id="KW-0378">Hydrolase</keyword>
<evidence type="ECO:0000259" key="5">
    <source>
        <dbReference type="Pfam" id="PF00728"/>
    </source>
</evidence>
<proteinExistence type="inferred from homology"/>
<keyword evidence="7" id="KW-1185">Reference proteome</keyword>